<evidence type="ECO:0000313" key="2">
    <source>
        <dbReference type="Proteomes" id="UP001556367"/>
    </source>
</evidence>
<comment type="caution">
    <text evidence="1">The sequence shown here is derived from an EMBL/GenBank/DDBJ whole genome shotgun (WGS) entry which is preliminary data.</text>
</comment>
<gene>
    <name evidence="1" type="ORF">HGRIS_001133</name>
</gene>
<keyword evidence="2" id="KW-1185">Reference proteome</keyword>
<accession>A0ABR3JQ94</accession>
<sequence length="91" mass="10376">MQDIEEELWTPHSDAMSVDVDVDFEVDETTPAPIKVAAFYGKTLSRPKSKRPPDDVLIAPEELVDYLYRIRDCLVNATRAVRELLWTKIAA</sequence>
<dbReference type="Proteomes" id="UP001556367">
    <property type="component" value="Unassembled WGS sequence"/>
</dbReference>
<organism evidence="1 2">
    <name type="scientific">Hohenbuehelia grisea</name>
    <dbReference type="NCBI Taxonomy" id="104357"/>
    <lineage>
        <taxon>Eukaryota</taxon>
        <taxon>Fungi</taxon>
        <taxon>Dikarya</taxon>
        <taxon>Basidiomycota</taxon>
        <taxon>Agaricomycotina</taxon>
        <taxon>Agaricomycetes</taxon>
        <taxon>Agaricomycetidae</taxon>
        <taxon>Agaricales</taxon>
        <taxon>Pleurotineae</taxon>
        <taxon>Pleurotaceae</taxon>
        <taxon>Hohenbuehelia</taxon>
    </lineage>
</organism>
<name>A0ABR3JQ94_9AGAR</name>
<dbReference type="EMBL" id="JASNQZ010000005">
    <property type="protein sequence ID" value="KAL0957325.1"/>
    <property type="molecule type" value="Genomic_DNA"/>
</dbReference>
<protein>
    <submittedName>
        <fullName evidence="1">Uncharacterized protein</fullName>
    </submittedName>
</protein>
<proteinExistence type="predicted"/>
<evidence type="ECO:0000313" key="1">
    <source>
        <dbReference type="EMBL" id="KAL0957325.1"/>
    </source>
</evidence>
<reference evidence="2" key="1">
    <citation type="submission" date="2024-06" db="EMBL/GenBank/DDBJ databases">
        <title>Multi-omics analyses provide insights into the biosynthesis of the anticancer antibiotic pleurotin in Hohenbuehelia grisea.</title>
        <authorList>
            <person name="Weaver J.A."/>
            <person name="Alberti F."/>
        </authorList>
    </citation>
    <scope>NUCLEOTIDE SEQUENCE [LARGE SCALE GENOMIC DNA]</scope>
    <source>
        <strain evidence="2">T-177</strain>
    </source>
</reference>